<dbReference type="InterPro" id="IPR004971">
    <property type="entry name" value="mRNA_G-N7_MeTrfase_dom"/>
</dbReference>
<protein>
    <recommendedName>
        <fullName evidence="10">mRNA cap guanine-N(7) methyltransferase</fullName>
        <ecNumber evidence="1">2.1.1.56</ecNumber>
    </recommendedName>
    <alternativeName>
        <fullName evidence="7">mRNA (guanine-N(7))-methyltransferase</fullName>
    </alternativeName>
    <alternativeName>
        <fullName evidence="8">mRNA cap methyltransferase</fullName>
    </alternativeName>
</protein>
<dbReference type="AlphaFoldDB" id="A0A2I1DXZ8"/>
<dbReference type="InterPro" id="IPR029063">
    <property type="entry name" value="SAM-dependent_MTases_sf"/>
</dbReference>
<dbReference type="OrthoDB" id="10248867at2759"/>
<dbReference type="EMBL" id="CAGKOT010000048">
    <property type="protein sequence ID" value="CAB5383432.1"/>
    <property type="molecule type" value="Genomic_DNA"/>
</dbReference>
<dbReference type="GO" id="GO:0004482">
    <property type="term" value="F:mRNA 5'-cap (guanine-N7-)-methyltransferase activity"/>
    <property type="evidence" value="ECO:0007669"/>
    <property type="project" value="UniProtKB-EC"/>
</dbReference>
<keyword evidence="4" id="KW-0949">S-adenosyl-L-methionine</keyword>
<keyword evidence="6" id="KW-0507">mRNA processing</keyword>
<keyword evidence="6" id="KW-0506">mRNA capping</keyword>
<evidence type="ECO:0000256" key="10">
    <source>
        <dbReference type="ARBA" id="ARBA00049739"/>
    </source>
</evidence>
<gene>
    <name evidence="12" type="ORF">CHRIB12_LOCUS18418</name>
</gene>
<dbReference type="Proteomes" id="UP000684084">
    <property type="component" value="Unassembled WGS sequence"/>
</dbReference>
<organism evidence="12 13">
    <name type="scientific">Rhizophagus irregularis</name>
    <dbReference type="NCBI Taxonomy" id="588596"/>
    <lineage>
        <taxon>Eukaryota</taxon>
        <taxon>Fungi</taxon>
        <taxon>Fungi incertae sedis</taxon>
        <taxon>Mucoromycota</taxon>
        <taxon>Glomeromycotina</taxon>
        <taxon>Glomeromycetes</taxon>
        <taxon>Glomerales</taxon>
        <taxon>Glomeraceae</taxon>
        <taxon>Rhizophagus</taxon>
    </lineage>
</organism>
<dbReference type="GO" id="GO:0005634">
    <property type="term" value="C:nucleus"/>
    <property type="evidence" value="ECO:0007669"/>
    <property type="project" value="TreeGrafter"/>
</dbReference>
<evidence type="ECO:0000256" key="7">
    <source>
        <dbReference type="ARBA" id="ARBA00032772"/>
    </source>
</evidence>
<dbReference type="InterPro" id="IPR039753">
    <property type="entry name" value="RG7MT1"/>
</dbReference>
<dbReference type="CDD" id="cd02440">
    <property type="entry name" value="AdoMet_MTases"/>
    <property type="match status" value="1"/>
</dbReference>
<reference evidence="12" key="1">
    <citation type="submission" date="2020-05" db="EMBL/GenBank/DDBJ databases">
        <authorList>
            <person name="Rincon C."/>
            <person name="Sanders R I."/>
            <person name="Robbins C."/>
            <person name="Chaturvedi A."/>
        </authorList>
    </citation>
    <scope>NUCLEOTIDE SEQUENCE</scope>
    <source>
        <strain evidence="12">CHB12</strain>
    </source>
</reference>
<evidence type="ECO:0000256" key="2">
    <source>
        <dbReference type="ARBA" id="ARBA00022603"/>
    </source>
</evidence>
<dbReference type="VEuPathDB" id="FungiDB:RhiirA1_460948"/>
<proteinExistence type="predicted"/>
<dbReference type="Gene3D" id="3.30.470.30">
    <property type="entry name" value="DNA ligase/mRNA capping enzyme"/>
    <property type="match status" value="1"/>
</dbReference>
<dbReference type="Gene3D" id="3.40.50.150">
    <property type="entry name" value="Vaccinia Virus protein VP39"/>
    <property type="match status" value="1"/>
</dbReference>
<comment type="caution">
    <text evidence="12">The sequence shown here is derived from an EMBL/GenBank/DDBJ whole genome shotgun (WGS) entry which is preliminary data.</text>
</comment>
<accession>A0A2I1DXZ8</accession>
<keyword evidence="2" id="KW-0489">Methyltransferase</keyword>
<evidence type="ECO:0000256" key="6">
    <source>
        <dbReference type="ARBA" id="ARBA00023042"/>
    </source>
</evidence>
<feature type="domain" description="MRNA cap 0 methyltransferase" evidence="11">
    <location>
        <begin position="730"/>
        <end position="1025"/>
    </location>
</feature>
<dbReference type="SUPFAM" id="SSF53335">
    <property type="entry name" value="S-adenosyl-L-methionine-dependent methyltransferases"/>
    <property type="match status" value="1"/>
</dbReference>
<sequence>MASFDAFYGNAKAPMLYEKEFESKKCINYQMNNYRSSTHYRSHNNPNAGRRSKTSSLDALISSYKEVLQSENEKKNVELEIRFPNLNYQTFSSIYSELLRGERIKVGQGKLSQTVSIGVKNEDKHARFNPIYSSNIREIHFEHGEKKKECYYQKNSLFRQFSKTNWRNLSYKVSLSTETPIMKKVFSTNGQALIRVKIRTSFLYTPSKAQENVGPESQPLWRIDATIVKELQNGNNDWTTKIRSIKETMFKTNPPMTAQNLLSVLAGTTDEYNYELEIEFVAPPSRGQHIRQEDIIVAADDILNIVNPGYTQEVIYQSEVYQVAQLLVQSEALLSRYERDYGLKQLLPKVTALTRIEYRKKYPPPAGGLYLTDKTDGYRALAIVRPSIVRILANRLYEFTPPMQAAEEPINIIAIVDGEFVPYGDREGEPASTQGVGGKFHAFDVITAMGEDVYKLPFEKRIPFLEETVKTLRTHGVTAVAKEYVHLVEKSPAVLEEQIKTVLNWNDSHLTSSPTDSSPYLVDGLILVEPGKSFMETCSYKWKGAEHNTIDFLARKAPVSLLGTPPFANRTEHTLYFLFVGITRDLYNALALQFCPGYSQLFGDENTVSVETLPNYFPVQFAPSGFPLAYVYYHPNNSPLGGIDGKVVEGRVRNYSLLSGLEDEDTLPQLIDWEMVRIRDDRNRDLLSKKYFGNNFRIAEIVWFNYIDPFPLQQLWEGPSSGYFIEEKLWIYKPHAGFVSYVKGLHIKTLANSHWVVDLGAGKGQDIKRYFNARIKNLVVVDKDAAALSELIRRKYNYLDKQRNNKQFTYDRPRFKQHQNSWSGRPGLSTMLHVILTDLTLSHEKILAKFSLQGLRPRNADAVICNLAIHYLLGSMETLQNFAALVHNTLKPGGELIITAMFGELVHGLFMSNGIALNQSWDVHENGELKFSLRRKYASNSLEKVGQLIEILLPFTHGIYYEEFLVNTDAVIDEFVSRGFVLKTKYSLADALASFEKDNKRDYNLLTEGDKEYSSLYGVMVFSLSEA</sequence>
<evidence type="ECO:0000313" key="12">
    <source>
        <dbReference type="EMBL" id="CAB5383432.1"/>
    </source>
</evidence>
<evidence type="ECO:0000256" key="4">
    <source>
        <dbReference type="ARBA" id="ARBA00022691"/>
    </source>
</evidence>
<dbReference type="SUPFAM" id="SSF56091">
    <property type="entry name" value="DNA ligase/mRNA capping enzyme, catalytic domain"/>
    <property type="match status" value="1"/>
</dbReference>
<dbReference type="EC" id="2.1.1.56" evidence="1"/>
<evidence type="ECO:0000313" key="13">
    <source>
        <dbReference type="Proteomes" id="UP000684084"/>
    </source>
</evidence>
<dbReference type="Pfam" id="PF03291">
    <property type="entry name" value="mRNA_G-N7_MeTrfase"/>
    <property type="match status" value="1"/>
</dbReference>
<dbReference type="PANTHER" id="PTHR12189">
    <property type="entry name" value="MRNA GUANINE-7- METHYLTRANSFERASE"/>
    <property type="match status" value="1"/>
</dbReference>
<dbReference type="GO" id="GO:0003723">
    <property type="term" value="F:RNA binding"/>
    <property type="evidence" value="ECO:0007669"/>
    <property type="project" value="UniProtKB-KW"/>
</dbReference>
<keyword evidence="3" id="KW-0808">Transferase</keyword>
<evidence type="ECO:0000256" key="3">
    <source>
        <dbReference type="ARBA" id="ARBA00022679"/>
    </source>
</evidence>
<keyword evidence="5" id="KW-0694">RNA-binding</keyword>
<name>A0A2I1DXZ8_9GLOM</name>
<evidence type="ECO:0000256" key="8">
    <source>
        <dbReference type="ARBA" id="ARBA00033387"/>
    </source>
</evidence>
<evidence type="ECO:0000256" key="1">
    <source>
        <dbReference type="ARBA" id="ARBA00011926"/>
    </source>
</evidence>
<evidence type="ECO:0000256" key="5">
    <source>
        <dbReference type="ARBA" id="ARBA00022884"/>
    </source>
</evidence>
<evidence type="ECO:0000259" key="11">
    <source>
        <dbReference type="PROSITE" id="PS51562"/>
    </source>
</evidence>
<dbReference type="PROSITE" id="PS51562">
    <property type="entry name" value="RNA_CAP0_MT"/>
    <property type="match status" value="1"/>
</dbReference>
<evidence type="ECO:0000256" key="9">
    <source>
        <dbReference type="ARBA" id="ARBA00044712"/>
    </source>
</evidence>
<comment type="catalytic activity">
    <reaction evidence="9">
        <text>a 5'-end (5'-triphosphoguanosine)-ribonucleoside in mRNA + S-adenosyl-L-methionine = a 5'-end (N(7)-methyl 5'-triphosphoguanosine)-ribonucleoside in mRNA + S-adenosyl-L-homocysteine</text>
        <dbReference type="Rhea" id="RHEA:67008"/>
        <dbReference type="Rhea" id="RHEA-COMP:17166"/>
        <dbReference type="Rhea" id="RHEA-COMP:17167"/>
        <dbReference type="ChEBI" id="CHEBI:57856"/>
        <dbReference type="ChEBI" id="CHEBI:59789"/>
        <dbReference type="ChEBI" id="CHEBI:156461"/>
        <dbReference type="ChEBI" id="CHEBI:167617"/>
        <dbReference type="EC" id="2.1.1.56"/>
    </reaction>
</comment>